<feature type="compositionally biased region" description="Basic residues" evidence="1">
    <location>
        <begin position="89"/>
        <end position="98"/>
    </location>
</feature>
<feature type="region of interest" description="Disordered" evidence="1">
    <location>
        <begin position="1"/>
        <end position="53"/>
    </location>
</feature>
<feature type="compositionally biased region" description="Basic and acidic residues" evidence="1">
    <location>
        <begin position="159"/>
        <end position="177"/>
    </location>
</feature>
<proteinExistence type="predicted"/>
<comment type="caution">
    <text evidence="2">The sequence shown here is derived from an EMBL/GenBank/DDBJ whole genome shotgun (WGS) entry which is preliminary data.</text>
</comment>
<accession>A0ABR1M610</accession>
<feature type="compositionally biased region" description="Basic residues" evidence="1">
    <location>
        <begin position="178"/>
        <end position="201"/>
    </location>
</feature>
<evidence type="ECO:0000313" key="3">
    <source>
        <dbReference type="Proteomes" id="UP001365128"/>
    </source>
</evidence>
<name>A0ABR1M610_9PEZI</name>
<dbReference type="Proteomes" id="UP001365128">
    <property type="component" value="Unassembled WGS sequence"/>
</dbReference>
<protein>
    <submittedName>
        <fullName evidence="2">Uncharacterized protein</fullName>
    </submittedName>
</protein>
<feature type="region of interest" description="Disordered" evidence="1">
    <location>
        <begin position="86"/>
        <end position="207"/>
    </location>
</feature>
<feature type="compositionally biased region" description="Basic residues" evidence="1">
    <location>
        <begin position="105"/>
        <end position="115"/>
    </location>
</feature>
<gene>
    <name evidence="2" type="ORF">IWX46DRAFT_165723</name>
</gene>
<keyword evidence="3" id="KW-1185">Reference proteome</keyword>
<organism evidence="2 3">
    <name type="scientific">Phyllosticta citricarpa</name>
    <dbReference type="NCBI Taxonomy" id="55181"/>
    <lineage>
        <taxon>Eukaryota</taxon>
        <taxon>Fungi</taxon>
        <taxon>Dikarya</taxon>
        <taxon>Ascomycota</taxon>
        <taxon>Pezizomycotina</taxon>
        <taxon>Dothideomycetes</taxon>
        <taxon>Dothideomycetes incertae sedis</taxon>
        <taxon>Botryosphaeriales</taxon>
        <taxon>Phyllostictaceae</taxon>
        <taxon>Phyllosticta</taxon>
    </lineage>
</organism>
<sequence length="280" mass="31662">MRNAARAHPRRKQWSLSKHHSRGSRSCRSCQRQHHGGKKVAPKTTIPKNKQDAVQACHGGATNNEHHGGLNNHSIIYKQCRFLQTRSSNSKRRKRQPPKHQNNEKKKKKKKKTRRGGSNDTKSPHPNKTHPATRQSIQSINRPANTTNQPQPHSAQATKLHDPDAERGMDGPRDGPKQRLRAPTHTRSTQHAKHSTQHAKHSTPDANYTTWTQSQGWTGRATVPMLVWRAHVLLVVLSFGVCVGDGGEERRKGKKKKKKFKNYNWNERRAVGSSGGITRT</sequence>
<reference evidence="2 3" key="1">
    <citation type="submission" date="2024-04" db="EMBL/GenBank/DDBJ databases">
        <title>Phyllosticta paracitricarpa is synonymous to the EU quarantine fungus P. citricarpa based on phylogenomic analyses.</title>
        <authorList>
            <consortium name="Lawrence Berkeley National Laboratory"/>
            <person name="Van Ingen-Buijs V.A."/>
            <person name="Van Westerhoven A.C."/>
            <person name="Haridas S."/>
            <person name="Skiadas P."/>
            <person name="Martin F."/>
            <person name="Groenewald J.Z."/>
            <person name="Crous P.W."/>
            <person name="Seidl M.F."/>
        </authorList>
    </citation>
    <scope>NUCLEOTIDE SEQUENCE [LARGE SCALE GENOMIC DNA]</scope>
    <source>
        <strain evidence="2 3">CBS 122670</strain>
    </source>
</reference>
<evidence type="ECO:0000313" key="2">
    <source>
        <dbReference type="EMBL" id="KAK7543041.1"/>
    </source>
</evidence>
<evidence type="ECO:0000256" key="1">
    <source>
        <dbReference type="SAM" id="MobiDB-lite"/>
    </source>
</evidence>
<dbReference type="EMBL" id="JBBPDW010000022">
    <property type="protein sequence ID" value="KAK7543041.1"/>
    <property type="molecule type" value="Genomic_DNA"/>
</dbReference>
<feature type="compositionally biased region" description="Basic residues" evidence="1">
    <location>
        <begin position="1"/>
        <end position="41"/>
    </location>
</feature>
<feature type="compositionally biased region" description="Polar residues" evidence="1">
    <location>
        <begin position="116"/>
        <end position="157"/>
    </location>
</feature>